<sequence>MRFLWYPSARFRVKHLFSTPETDFARIAVATAVELLPGNVYQEIAGHLCDLRNVLNVGLTVGTSHAPTTEFPDAPDAAPHLRSFILTKVHASGDNNMTNTADSWLTSTGIWPKHVGTYTVLRDAAGAPIALTAHEWGFQSFGLNHYSRRFRSTIPAHAPQRRPSLMRLGRSRSSISAHSSTSNGSTPGRA</sequence>
<feature type="region of interest" description="Disordered" evidence="1">
    <location>
        <begin position="154"/>
        <end position="190"/>
    </location>
</feature>
<dbReference type="AlphaFoldDB" id="A0AAD6SEN7"/>
<evidence type="ECO:0000313" key="2">
    <source>
        <dbReference type="EMBL" id="KAJ7026566.1"/>
    </source>
</evidence>
<reference evidence="2" key="1">
    <citation type="submission" date="2023-03" db="EMBL/GenBank/DDBJ databases">
        <title>Massive genome expansion in bonnet fungi (Mycena s.s.) driven by repeated elements and novel gene families across ecological guilds.</title>
        <authorList>
            <consortium name="Lawrence Berkeley National Laboratory"/>
            <person name="Harder C.B."/>
            <person name="Miyauchi S."/>
            <person name="Viragh M."/>
            <person name="Kuo A."/>
            <person name="Thoen E."/>
            <person name="Andreopoulos B."/>
            <person name="Lu D."/>
            <person name="Skrede I."/>
            <person name="Drula E."/>
            <person name="Henrissat B."/>
            <person name="Morin E."/>
            <person name="Kohler A."/>
            <person name="Barry K."/>
            <person name="LaButti K."/>
            <person name="Morin E."/>
            <person name="Salamov A."/>
            <person name="Lipzen A."/>
            <person name="Mereny Z."/>
            <person name="Hegedus B."/>
            <person name="Baldrian P."/>
            <person name="Stursova M."/>
            <person name="Weitz H."/>
            <person name="Taylor A."/>
            <person name="Grigoriev I.V."/>
            <person name="Nagy L.G."/>
            <person name="Martin F."/>
            <person name="Kauserud H."/>
        </authorList>
    </citation>
    <scope>NUCLEOTIDE SEQUENCE</scope>
    <source>
        <strain evidence="2">CBHHK200</strain>
    </source>
</reference>
<accession>A0AAD6SEN7</accession>
<gene>
    <name evidence="2" type="ORF">C8F04DRAFT_1399966</name>
</gene>
<comment type="caution">
    <text evidence="2">The sequence shown here is derived from an EMBL/GenBank/DDBJ whole genome shotgun (WGS) entry which is preliminary data.</text>
</comment>
<dbReference type="EMBL" id="JARJCM010000136">
    <property type="protein sequence ID" value="KAJ7026566.1"/>
    <property type="molecule type" value="Genomic_DNA"/>
</dbReference>
<name>A0AAD6SEN7_9AGAR</name>
<protein>
    <submittedName>
        <fullName evidence="2">Uncharacterized protein</fullName>
    </submittedName>
</protein>
<organism evidence="2 3">
    <name type="scientific">Mycena alexandri</name>
    <dbReference type="NCBI Taxonomy" id="1745969"/>
    <lineage>
        <taxon>Eukaryota</taxon>
        <taxon>Fungi</taxon>
        <taxon>Dikarya</taxon>
        <taxon>Basidiomycota</taxon>
        <taxon>Agaricomycotina</taxon>
        <taxon>Agaricomycetes</taxon>
        <taxon>Agaricomycetidae</taxon>
        <taxon>Agaricales</taxon>
        <taxon>Marasmiineae</taxon>
        <taxon>Mycenaceae</taxon>
        <taxon>Mycena</taxon>
    </lineage>
</organism>
<proteinExistence type="predicted"/>
<feature type="compositionally biased region" description="Low complexity" evidence="1">
    <location>
        <begin position="171"/>
        <end position="190"/>
    </location>
</feature>
<dbReference type="Proteomes" id="UP001218188">
    <property type="component" value="Unassembled WGS sequence"/>
</dbReference>
<evidence type="ECO:0000256" key="1">
    <source>
        <dbReference type="SAM" id="MobiDB-lite"/>
    </source>
</evidence>
<evidence type="ECO:0000313" key="3">
    <source>
        <dbReference type="Proteomes" id="UP001218188"/>
    </source>
</evidence>
<keyword evidence="3" id="KW-1185">Reference proteome</keyword>